<dbReference type="RefSeq" id="WP_110169994.1">
    <property type="nucleotide sequence ID" value="NZ_CP015136.1"/>
</dbReference>
<dbReference type="InterPro" id="IPR010269">
    <property type="entry name" value="T6SS_TssC-like"/>
</dbReference>
<evidence type="ECO:0000313" key="3">
    <source>
        <dbReference type="Proteomes" id="UP000076079"/>
    </source>
</evidence>
<dbReference type="EMBL" id="CP015136">
    <property type="protein sequence ID" value="AMY08130.1"/>
    <property type="molecule type" value="Genomic_DNA"/>
</dbReference>
<accession>A0A143PIQ4</accession>
<dbReference type="PANTHER" id="PTHR35565">
    <property type="entry name" value="CYTOPLASMIC PROTEIN-RELATED"/>
    <property type="match status" value="1"/>
</dbReference>
<proteinExistence type="predicted"/>
<dbReference type="Pfam" id="PF05591">
    <property type="entry name" value="T6SS_VipA"/>
    <property type="match status" value="1"/>
</dbReference>
<dbReference type="PANTHER" id="PTHR35565:SF1">
    <property type="entry name" value="TYPE VI SECRETION SYSTEM CONTRACTILE SHEATH LARGE SUBUNIT"/>
    <property type="match status" value="1"/>
</dbReference>
<dbReference type="KEGG" id="abac:LuPra_01318"/>
<dbReference type="InterPro" id="IPR044031">
    <property type="entry name" value="TssC1_N"/>
</dbReference>
<name>A0A143PIQ4_LUTPR</name>
<keyword evidence="3" id="KW-1185">Reference proteome</keyword>
<feature type="domain" description="TssC1 N-terminal" evidence="1">
    <location>
        <begin position="198"/>
        <end position="475"/>
    </location>
</feature>
<dbReference type="Proteomes" id="UP000076079">
    <property type="component" value="Chromosome"/>
</dbReference>
<reference evidence="2 3" key="1">
    <citation type="journal article" date="2016" name="Genome Announc.">
        <title>First Complete Genome Sequence of a Subdivision 6 Acidobacterium Strain.</title>
        <authorList>
            <person name="Huang S."/>
            <person name="Vieira S."/>
            <person name="Bunk B."/>
            <person name="Riedel T."/>
            <person name="Sproer C."/>
            <person name="Overmann J."/>
        </authorList>
    </citation>
    <scope>NUCLEOTIDE SEQUENCE [LARGE SCALE GENOMIC DNA]</scope>
    <source>
        <strain evidence="3">DSM 100886 HEG_-6_39</strain>
    </source>
</reference>
<sequence length="493" mass="52268">MRFDFTLGRSDDDAAPRSRVPVRRVLVLGDVRGNGGQARDRVPDRKISRVDVDNLDDVLAREAPVVQLGPGAGGERLEIRRFDDFHPDAVVDALSVFRRLRDVRTRLQHPRTFAGAVADLQGEAIGPGATTSAASGSAPRVDPDTSTLGRLLGQVGGVSAAPAAPAASHQHAVGAVDSLIRQAVAPHIVAAPDPQLPQMLTAVDAAMSDLMRAVLHDPAFQQVEAAWRGVQWLVSMLDLGDTLELHLLHVTRDELAQAVAQGGDLWQRLVDRESRSEGGLELSALIGDFTFGPSADDLAVLEQLGAMAAAMGTPFIAGASPALLGATSLASQSQPRNWSPLGQEDETRWQAFRGRAAAAHVGLALPRFLLRLPYGQRTDPIAAFTFEEQPISPEHESFLWGNAALAYAVVVARALDPDGDPSSVAALEGLPAFVFKTDDGTGLQPPAEINMSDAAVVAIEARGIMPLISLKDRDAVRPVLPRSTANPSTDLLG</sequence>
<evidence type="ECO:0000259" key="1">
    <source>
        <dbReference type="Pfam" id="PF05943"/>
    </source>
</evidence>
<reference evidence="3" key="2">
    <citation type="submission" date="2016-04" db="EMBL/GenBank/DDBJ databases">
        <title>First Complete Genome Sequence of a Subdivision 6 Acidobacterium.</title>
        <authorList>
            <person name="Huang S."/>
            <person name="Vieira S."/>
            <person name="Bunk B."/>
            <person name="Riedel T."/>
            <person name="Sproeer C."/>
            <person name="Overmann J."/>
        </authorList>
    </citation>
    <scope>NUCLEOTIDE SEQUENCE [LARGE SCALE GENOMIC DNA]</scope>
    <source>
        <strain evidence="3">DSM 100886 HEG_-6_39</strain>
    </source>
</reference>
<dbReference type="PATRIC" id="fig|1813736.3.peg.1365"/>
<dbReference type="OrthoDB" id="9764000at2"/>
<dbReference type="InterPro" id="IPR008312">
    <property type="entry name" value="T6SS_TssB1"/>
</dbReference>
<dbReference type="STRING" id="1855912.LuPra_01318"/>
<protein>
    <submittedName>
        <fullName evidence="2">Type VI secretion protein, EvpB/ family</fullName>
    </submittedName>
</protein>
<dbReference type="Pfam" id="PF05943">
    <property type="entry name" value="VipB"/>
    <property type="match status" value="1"/>
</dbReference>
<dbReference type="AlphaFoldDB" id="A0A143PIQ4"/>
<organism evidence="2 3">
    <name type="scientific">Luteitalea pratensis</name>
    <dbReference type="NCBI Taxonomy" id="1855912"/>
    <lineage>
        <taxon>Bacteria</taxon>
        <taxon>Pseudomonadati</taxon>
        <taxon>Acidobacteriota</taxon>
        <taxon>Vicinamibacteria</taxon>
        <taxon>Vicinamibacterales</taxon>
        <taxon>Vicinamibacteraceae</taxon>
        <taxon>Luteitalea</taxon>
    </lineage>
</organism>
<evidence type="ECO:0000313" key="2">
    <source>
        <dbReference type="EMBL" id="AMY08130.1"/>
    </source>
</evidence>
<gene>
    <name evidence="2" type="ORF">LuPra_01318</name>
</gene>